<dbReference type="Pfam" id="PF19554">
    <property type="entry name" value="DUF6077"/>
    <property type="match status" value="1"/>
</dbReference>
<feature type="transmembrane region" description="Helical" evidence="1">
    <location>
        <begin position="275"/>
        <end position="293"/>
    </location>
</feature>
<feature type="transmembrane region" description="Helical" evidence="1">
    <location>
        <begin position="373"/>
        <end position="394"/>
    </location>
</feature>
<dbReference type="EMBL" id="LNYV01000013">
    <property type="protein sequence ID" value="KTD58727.1"/>
    <property type="molecule type" value="Genomic_DNA"/>
</dbReference>
<keyword evidence="1" id="KW-0472">Membrane</keyword>
<feature type="transmembrane region" description="Helical" evidence="1">
    <location>
        <begin position="169"/>
        <end position="187"/>
    </location>
</feature>
<dbReference type="InterPro" id="IPR045723">
    <property type="entry name" value="DUF6077"/>
</dbReference>
<keyword evidence="1" id="KW-1133">Transmembrane helix</keyword>
<evidence type="ECO:0000256" key="1">
    <source>
        <dbReference type="SAM" id="Phobius"/>
    </source>
</evidence>
<evidence type="ECO:0000313" key="2">
    <source>
        <dbReference type="EMBL" id="KTD58727.1"/>
    </source>
</evidence>
<protein>
    <recommendedName>
        <fullName evidence="4">Transmembrane protein</fullName>
    </recommendedName>
</protein>
<dbReference type="OrthoDB" id="7068406at2"/>
<dbReference type="eggNOG" id="ENOG50332TU">
    <property type="taxonomic scope" value="Bacteria"/>
</dbReference>
<feature type="transmembrane region" description="Helical" evidence="1">
    <location>
        <begin position="53"/>
        <end position="74"/>
    </location>
</feature>
<feature type="transmembrane region" description="Helical" evidence="1">
    <location>
        <begin position="142"/>
        <end position="162"/>
    </location>
</feature>
<sequence length="590" mass="66817">MMSAWTLSVHVCVLFGWNLKNLLLLVPFVVSLFFIGFFHCLKKSPNSFETEAISYERAVVGLLLLAWIFLAYAVTRSDLDDAYFTAVAAFSSSHPESSLLAVDPMFGEKKLPLPFPSCRFSSFELISGAIAYLFSVPAMDPYYIYLLPVWLMVVLAATFLLTKEIIPQRWILAGVIAFLFTLLLGEMHRGPANFSFVRIFQGKAVFLSAIVPLIFYFTAKFLSKRGTLMDLFLLGCCQMTSIGLSHFGTLMAPIAGFGALFSNVPLIISNWKKACLAFAMLLIPAPYLIYIMLQSKNSPLLNFPLESSTQVWSSVMGIHQQYLIGLLLIIGPILAKNSLMRWRLAIPIFLFFFIYLNPYLSEFISKYVTTPAVYWRISWSFPILIFSAISYALVIDNILEKKPLRHFYVSLWFFIFGLILYSLPYNTLREKNIGPFEGFAVWKVPSNTLGIAMEIITIIGDNGTSLLAPDEIAGVVSRFEKHPRLVNVRGMYLDILKPSFSSEEYSRRIALYNLTLGTISEEERFIEESLKQLNVSIVIIAVDNESSEIVHLLHTAHYKRIKVKSNYAFWVNKTSSLRDAVKQINVTNNE</sequence>
<feature type="transmembrane region" description="Helical" evidence="1">
    <location>
        <begin position="342"/>
        <end position="361"/>
    </location>
</feature>
<comment type="caution">
    <text evidence="2">The sequence shown here is derived from an EMBL/GenBank/DDBJ whole genome shotgun (WGS) entry which is preliminary data.</text>
</comment>
<keyword evidence="1" id="KW-0812">Transmembrane</keyword>
<feature type="transmembrane region" description="Helical" evidence="1">
    <location>
        <begin position="199"/>
        <end position="219"/>
    </location>
</feature>
<name>A0A0W0YPD1_9GAMM</name>
<dbReference type="RefSeq" id="WP_128130903.1">
    <property type="nucleotide sequence ID" value="NZ_CAAAJE010000035.1"/>
</dbReference>
<proteinExistence type="predicted"/>
<reference evidence="2 3" key="1">
    <citation type="submission" date="2015-11" db="EMBL/GenBank/DDBJ databases">
        <title>Genomic analysis of 38 Legionella species identifies large and diverse effector repertoires.</title>
        <authorList>
            <person name="Burstein D."/>
            <person name="Amaro F."/>
            <person name="Zusman T."/>
            <person name="Lifshitz Z."/>
            <person name="Cohen O."/>
            <person name="Gilbert J.A."/>
            <person name="Pupko T."/>
            <person name="Shuman H.A."/>
            <person name="Segal G."/>
        </authorList>
    </citation>
    <scope>NUCLEOTIDE SEQUENCE [LARGE SCALE GENOMIC DNA]</scope>
    <source>
        <strain evidence="2 3">Mt.St.Helens-4</strain>
    </source>
</reference>
<evidence type="ECO:0008006" key="4">
    <source>
        <dbReference type="Google" id="ProtNLM"/>
    </source>
</evidence>
<feature type="transmembrane region" description="Helical" evidence="1">
    <location>
        <begin position="313"/>
        <end position="335"/>
    </location>
</feature>
<dbReference type="PATRIC" id="fig|28087.4.peg.1425"/>
<feature type="transmembrane region" description="Helical" evidence="1">
    <location>
        <begin position="22"/>
        <end position="41"/>
    </location>
</feature>
<evidence type="ECO:0000313" key="3">
    <source>
        <dbReference type="Proteomes" id="UP000054621"/>
    </source>
</evidence>
<organism evidence="2 3">
    <name type="scientific">Legionella sainthelensi</name>
    <dbReference type="NCBI Taxonomy" id="28087"/>
    <lineage>
        <taxon>Bacteria</taxon>
        <taxon>Pseudomonadati</taxon>
        <taxon>Pseudomonadota</taxon>
        <taxon>Gammaproteobacteria</taxon>
        <taxon>Legionellales</taxon>
        <taxon>Legionellaceae</taxon>
        <taxon>Legionella</taxon>
    </lineage>
</organism>
<feature type="transmembrane region" description="Helical" evidence="1">
    <location>
        <begin position="250"/>
        <end position="268"/>
    </location>
</feature>
<accession>A0A0W0YPD1</accession>
<feature type="transmembrane region" description="Helical" evidence="1">
    <location>
        <begin position="406"/>
        <end position="423"/>
    </location>
</feature>
<dbReference type="Proteomes" id="UP000054621">
    <property type="component" value="Unassembled WGS sequence"/>
</dbReference>
<gene>
    <name evidence="2" type="ORF">Lsai_1334</name>
</gene>
<dbReference type="AlphaFoldDB" id="A0A0W0YPD1"/>